<dbReference type="Pfam" id="PF07992">
    <property type="entry name" value="Pyr_redox_2"/>
    <property type="match status" value="1"/>
</dbReference>
<evidence type="ECO:0000313" key="7">
    <source>
        <dbReference type="EMBL" id="ASS76120.1"/>
    </source>
</evidence>
<evidence type="ECO:0000256" key="5">
    <source>
        <dbReference type="ARBA" id="ARBA00023002"/>
    </source>
</evidence>
<proteinExistence type="inferred from homology"/>
<dbReference type="SUPFAM" id="SSF51905">
    <property type="entry name" value="FAD/NAD(P)-binding domain"/>
    <property type="match status" value="1"/>
</dbReference>
<keyword evidence="8" id="KW-1185">Reference proteome</keyword>
<evidence type="ECO:0000256" key="2">
    <source>
        <dbReference type="ARBA" id="ARBA00005272"/>
    </source>
</evidence>
<dbReference type="PRINTS" id="PR00411">
    <property type="entry name" value="PNDRDTASEI"/>
</dbReference>
<feature type="domain" description="FAD/NAD(P)-binding" evidence="6">
    <location>
        <begin position="5"/>
        <end position="315"/>
    </location>
</feature>
<name>A0A223D3I0_9BACL</name>
<dbReference type="InterPro" id="IPR036188">
    <property type="entry name" value="FAD/NAD-bd_sf"/>
</dbReference>
<dbReference type="Gene3D" id="3.50.50.100">
    <property type="match status" value="1"/>
</dbReference>
<organism evidence="7 8">
    <name type="scientific">Tumebacillus algifaecis</name>
    <dbReference type="NCBI Taxonomy" id="1214604"/>
    <lineage>
        <taxon>Bacteria</taxon>
        <taxon>Bacillati</taxon>
        <taxon>Bacillota</taxon>
        <taxon>Bacilli</taxon>
        <taxon>Bacillales</taxon>
        <taxon>Alicyclobacillaceae</taxon>
        <taxon>Tumebacillus</taxon>
    </lineage>
</organism>
<sequence>MEMTRILVLGAGYGGMMTAIELEQAGQPFTLVNKHDYHYFTTLLHEPAGGRHAFEPYYVDLHDVLRRDTSHVRKDLVIELRPYENRVLTQSGPIDYDYLVIALGNAPEFFGIPGMQEHALLLRSLQTARQINRQIEQAFATYHQDQDERNLRIIVGGAGLTGVELCGELADWLPELAGKYGVPFAKVEVVNLEAAPTILPMLPVELRAAAESALRQKGVKLLTGVAITKVRHERVELHTGDVLEAKTIIWTGGVRANPLLEKACLTTDSRGRALVDAYLQSVDFANVFVVGDSASFTGADGAPLPPTGQAAAQMGEWAARNLINRLHNRPLEPFHFVNRGTLASIGPEFGVGRVQGVNAVGVSASLLKEASKLKYLFRLGGLRMVKQKRGQLKRKE</sequence>
<dbReference type="Proteomes" id="UP000214688">
    <property type="component" value="Chromosome"/>
</dbReference>
<dbReference type="EMBL" id="CP022657">
    <property type="protein sequence ID" value="ASS76120.1"/>
    <property type="molecule type" value="Genomic_DNA"/>
</dbReference>
<dbReference type="GO" id="GO:0019646">
    <property type="term" value="P:aerobic electron transport chain"/>
    <property type="evidence" value="ECO:0007669"/>
    <property type="project" value="TreeGrafter"/>
</dbReference>
<evidence type="ECO:0000259" key="6">
    <source>
        <dbReference type="Pfam" id="PF07992"/>
    </source>
</evidence>
<dbReference type="PRINTS" id="PR00368">
    <property type="entry name" value="FADPNR"/>
</dbReference>
<reference evidence="7 8" key="1">
    <citation type="journal article" date="2015" name="Int. J. Syst. Evol. Microbiol.">
        <title>Tumebacillus algifaecis sp. nov., isolated from decomposing algal scum.</title>
        <authorList>
            <person name="Wu Y.F."/>
            <person name="Zhang B."/>
            <person name="Xing P."/>
            <person name="Wu Q.L."/>
            <person name="Liu S.J."/>
        </authorList>
    </citation>
    <scope>NUCLEOTIDE SEQUENCE [LARGE SCALE GENOMIC DNA]</scope>
    <source>
        <strain evidence="7 8">THMBR28</strain>
    </source>
</reference>
<dbReference type="PANTHER" id="PTHR42913">
    <property type="entry name" value="APOPTOSIS-INDUCING FACTOR 1"/>
    <property type="match status" value="1"/>
</dbReference>
<keyword evidence="5" id="KW-0560">Oxidoreductase</keyword>
<evidence type="ECO:0000256" key="3">
    <source>
        <dbReference type="ARBA" id="ARBA00022630"/>
    </source>
</evidence>
<dbReference type="InterPro" id="IPR051169">
    <property type="entry name" value="NADH-Q_oxidoreductase"/>
</dbReference>
<comment type="similarity">
    <text evidence="2">Belongs to the NADH dehydrogenase family.</text>
</comment>
<accession>A0A223D3I0</accession>
<keyword evidence="4" id="KW-0274">FAD</keyword>
<evidence type="ECO:0000256" key="1">
    <source>
        <dbReference type="ARBA" id="ARBA00001974"/>
    </source>
</evidence>
<keyword evidence="3" id="KW-0285">Flavoprotein</keyword>
<comment type="cofactor">
    <cofactor evidence="1">
        <name>FAD</name>
        <dbReference type="ChEBI" id="CHEBI:57692"/>
    </cofactor>
</comment>
<dbReference type="GO" id="GO:0003955">
    <property type="term" value="F:NAD(P)H dehydrogenase (quinone) activity"/>
    <property type="evidence" value="ECO:0007669"/>
    <property type="project" value="TreeGrafter"/>
</dbReference>
<dbReference type="AlphaFoldDB" id="A0A223D3I0"/>
<dbReference type="PANTHER" id="PTHR42913:SF3">
    <property type="entry name" value="64 KDA MITOCHONDRIAL NADH DEHYDROGENASE (EUROFUNG)"/>
    <property type="match status" value="1"/>
</dbReference>
<gene>
    <name evidence="7" type="ORF">CIG75_14905</name>
</gene>
<protein>
    <recommendedName>
        <fullName evidence="6">FAD/NAD(P)-binding domain-containing protein</fullName>
    </recommendedName>
</protein>
<evidence type="ECO:0000313" key="8">
    <source>
        <dbReference type="Proteomes" id="UP000214688"/>
    </source>
</evidence>
<evidence type="ECO:0000256" key="4">
    <source>
        <dbReference type="ARBA" id="ARBA00022827"/>
    </source>
</evidence>
<dbReference type="InterPro" id="IPR023753">
    <property type="entry name" value="FAD/NAD-binding_dom"/>
</dbReference>
<dbReference type="KEGG" id="tab:CIG75_14905"/>